<organism evidence="1 2">
    <name type="scientific">Rodentibacter caecimuris</name>
    <dbReference type="NCBI Taxonomy" id="1796644"/>
    <lineage>
        <taxon>Bacteria</taxon>
        <taxon>Pseudomonadati</taxon>
        <taxon>Pseudomonadota</taxon>
        <taxon>Gammaproteobacteria</taxon>
        <taxon>Pasteurellales</taxon>
        <taxon>Pasteurellaceae</taxon>
        <taxon>Rodentibacter</taxon>
    </lineage>
</organism>
<dbReference type="AlphaFoldDB" id="A0A1V3KPM1"/>
<comment type="caution">
    <text evidence="1">The sequence shown here is derived from an EMBL/GenBank/DDBJ whole genome shotgun (WGS) entry which is preliminary data.</text>
</comment>
<gene>
    <name evidence="1" type="ORF">BKG96_02990</name>
</gene>
<accession>A0A1V3KPM1</accession>
<protein>
    <submittedName>
        <fullName evidence="1">Uncharacterized protein</fullName>
    </submittedName>
</protein>
<dbReference type="EMBL" id="MLAE01000013">
    <property type="protein sequence ID" value="OOF79288.1"/>
    <property type="molecule type" value="Genomic_DNA"/>
</dbReference>
<sequence>MSLILAILQHCEKNTKFVLILSFYKKGNMPALRQRTSDTEWDTAPNQGNKKICTLICRFYQHLGAD</sequence>
<proteinExistence type="predicted"/>
<dbReference type="Proteomes" id="UP000189114">
    <property type="component" value="Unassembled WGS sequence"/>
</dbReference>
<evidence type="ECO:0000313" key="1">
    <source>
        <dbReference type="EMBL" id="OOF79288.1"/>
    </source>
</evidence>
<name>A0A1V3KPM1_9PAST</name>
<evidence type="ECO:0000313" key="2">
    <source>
        <dbReference type="Proteomes" id="UP000189114"/>
    </source>
</evidence>
<reference evidence="2" key="1">
    <citation type="submission" date="2016-10" db="EMBL/GenBank/DDBJ databases">
        <title>Rodentibacter gen. nov. and new species.</title>
        <authorList>
            <person name="Christensen H."/>
        </authorList>
    </citation>
    <scope>NUCLEOTIDE SEQUENCE [LARGE SCALE GENOMIC DNA]</scope>
    <source>
        <strain evidence="2">Ppn152</strain>
    </source>
</reference>